<evidence type="ECO:0000256" key="1">
    <source>
        <dbReference type="ARBA" id="ARBA00022884"/>
    </source>
</evidence>
<dbReference type="InterPro" id="IPR035979">
    <property type="entry name" value="RBD_domain_sf"/>
</dbReference>
<dbReference type="OrthoDB" id="439808at2759"/>
<dbReference type="Proteomes" id="UP000092555">
    <property type="component" value="Unassembled WGS sequence"/>
</dbReference>
<evidence type="ECO:0000313" key="6">
    <source>
        <dbReference type="Proteomes" id="UP000092555"/>
    </source>
</evidence>
<dbReference type="PANTHER" id="PTHR23003">
    <property type="entry name" value="RNA RECOGNITION MOTIF RRM DOMAIN CONTAINING PROTEIN"/>
    <property type="match status" value="1"/>
</dbReference>
<dbReference type="Pfam" id="PF00076">
    <property type="entry name" value="RRM_1"/>
    <property type="match status" value="2"/>
</dbReference>
<proteinExistence type="predicted"/>
<feature type="domain" description="RRM" evidence="4">
    <location>
        <begin position="175"/>
        <end position="265"/>
    </location>
</feature>
<dbReference type="InterPro" id="IPR000504">
    <property type="entry name" value="RRM_dom"/>
</dbReference>
<evidence type="ECO:0000256" key="2">
    <source>
        <dbReference type="PROSITE-ProRule" id="PRU00176"/>
    </source>
</evidence>
<protein>
    <submittedName>
        <fullName evidence="5">RNA-binding domain-containing protein</fullName>
    </submittedName>
</protein>
<comment type="caution">
    <text evidence="5">The sequence shown here is derived from an EMBL/GenBank/DDBJ whole genome shotgun (WGS) entry which is preliminary data.</text>
</comment>
<dbReference type="SUPFAM" id="SSF54928">
    <property type="entry name" value="RNA-binding domain, RBD"/>
    <property type="match status" value="1"/>
</dbReference>
<feature type="region of interest" description="Disordered" evidence="3">
    <location>
        <begin position="81"/>
        <end position="170"/>
    </location>
</feature>
<name>A0A1A0H658_9ASCO</name>
<dbReference type="InterPro" id="IPR050374">
    <property type="entry name" value="RRT5_SRSF_SR"/>
</dbReference>
<organism evidence="5 6">
    <name type="scientific">Metschnikowia bicuspidata var. bicuspidata NRRL YB-4993</name>
    <dbReference type="NCBI Taxonomy" id="869754"/>
    <lineage>
        <taxon>Eukaryota</taxon>
        <taxon>Fungi</taxon>
        <taxon>Dikarya</taxon>
        <taxon>Ascomycota</taxon>
        <taxon>Saccharomycotina</taxon>
        <taxon>Pichiomycetes</taxon>
        <taxon>Metschnikowiaceae</taxon>
        <taxon>Metschnikowia</taxon>
    </lineage>
</organism>
<feature type="domain" description="RRM" evidence="4">
    <location>
        <begin position="12"/>
        <end position="95"/>
    </location>
</feature>
<dbReference type="SMART" id="SM00361">
    <property type="entry name" value="RRM_1"/>
    <property type="match status" value="1"/>
</dbReference>
<dbReference type="InterPro" id="IPR003954">
    <property type="entry name" value="RRM_euk-type"/>
</dbReference>
<evidence type="ECO:0000313" key="5">
    <source>
        <dbReference type="EMBL" id="OBA19392.1"/>
    </source>
</evidence>
<dbReference type="InterPro" id="IPR012677">
    <property type="entry name" value="Nucleotide-bd_a/b_plait_sf"/>
</dbReference>
<gene>
    <name evidence="5" type="ORF">METBIDRAFT_25395</name>
</gene>
<keyword evidence="1 2" id="KW-0694">RNA-binding</keyword>
<dbReference type="STRING" id="869754.A0A1A0H658"/>
<sequence>QPTKMSGPVDPSRVYVGNVNFNATEEELQEFFQDFKVLSVEIPSKTITRGENSFEKRLGFGFVQFENENDAVNAISQMNGKKFKQRQIHATKALPPATEEEKQKKKDLALAKQAELKAKKREAAKQANQAKQAKEAQQAKEAKEKTGSTATTKKPSPGKSTENVSKTPTGKISTDTIFITNLDYKTNGKGLSDLFKDLKPIWVNVPTRRVPFHMLKRFNALKKPIFNKGIGFAKFADEETQLRAIQEFNGTEINGRKIIVEAAVD</sequence>
<dbReference type="GO" id="GO:0016973">
    <property type="term" value="P:poly(A)+ mRNA export from nucleus"/>
    <property type="evidence" value="ECO:0007669"/>
    <property type="project" value="TreeGrafter"/>
</dbReference>
<dbReference type="GO" id="GO:1990904">
    <property type="term" value="C:ribonucleoprotein complex"/>
    <property type="evidence" value="ECO:0007669"/>
    <property type="project" value="TreeGrafter"/>
</dbReference>
<accession>A0A1A0H658</accession>
<feature type="compositionally biased region" description="Basic and acidic residues" evidence="3">
    <location>
        <begin position="99"/>
        <end position="124"/>
    </location>
</feature>
<feature type="compositionally biased region" description="Basic and acidic residues" evidence="3">
    <location>
        <begin position="132"/>
        <end position="146"/>
    </location>
</feature>
<dbReference type="RefSeq" id="XP_018709924.1">
    <property type="nucleotide sequence ID" value="XM_018855294.1"/>
</dbReference>
<evidence type="ECO:0000259" key="4">
    <source>
        <dbReference type="PROSITE" id="PS50102"/>
    </source>
</evidence>
<dbReference type="GO" id="GO:0071028">
    <property type="term" value="P:nuclear mRNA surveillance"/>
    <property type="evidence" value="ECO:0007669"/>
    <property type="project" value="TreeGrafter"/>
</dbReference>
<dbReference type="GO" id="GO:0005737">
    <property type="term" value="C:cytoplasm"/>
    <property type="evidence" value="ECO:0007669"/>
    <property type="project" value="TreeGrafter"/>
</dbReference>
<feature type="non-terminal residue" evidence="5">
    <location>
        <position position="1"/>
    </location>
</feature>
<feature type="non-terminal residue" evidence="5">
    <location>
        <position position="265"/>
    </location>
</feature>
<dbReference type="PROSITE" id="PS50102">
    <property type="entry name" value="RRM"/>
    <property type="match status" value="2"/>
</dbReference>
<dbReference type="SMART" id="SM00360">
    <property type="entry name" value="RRM"/>
    <property type="match status" value="2"/>
</dbReference>
<keyword evidence="6" id="KW-1185">Reference proteome</keyword>
<reference evidence="5 6" key="1">
    <citation type="submission" date="2016-05" db="EMBL/GenBank/DDBJ databases">
        <title>Comparative genomics of biotechnologically important yeasts.</title>
        <authorList>
            <consortium name="DOE Joint Genome Institute"/>
            <person name="Riley R."/>
            <person name="Haridas S."/>
            <person name="Wolfe K.H."/>
            <person name="Lopes M.R."/>
            <person name="Hittinger C.T."/>
            <person name="Goker M."/>
            <person name="Salamov A."/>
            <person name="Wisecaver J."/>
            <person name="Long T.M."/>
            <person name="Aerts A.L."/>
            <person name="Barry K."/>
            <person name="Choi C."/>
            <person name="Clum A."/>
            <person name="Coughlan A.Y."/>
            <person name="Deshpande S."/>
            <person name="Douglass A.P."/>
            <person name="Hanson S.J."/>
            <person name="Klenk H.-P."/>
            <person name="LaButti K."/>
            <person name="Lapidus A."/>
            <person name="Lindquist E."/>
            <person name="Lipzen A."/>
            <person name="Meier-kolthoff J.P."/>
            <person name="Ohm R.A."/>
            <person name="Otillar R.P."/>
            <person name="Pangilinan J."/>
            <person name="Peng Y."/>
            <person name="Rokas A."/>
            <person name="Rosa C.A."/>
            <person name="Scheuner C."/>
            <person name="Sibirny A.A."/>
            <person name="Slot J.C."/>
            <person name="Stielow J.B."/>
            <person name="Sun H."/>
            <person name="Kurtzman C.P."/>
            <person name="Blackwell M."/>
            <person name="Grigoriev I.V."/>
            <person name="Jeffries T.W."/>
        </authorList>
    </citation>
    <scope>NUCLEOTIDE SEQUENCE [LARGE SCALE GENOMIC DNA]</scope>
    <source>
        <strain evidence="5 6">NRRL YB-4993</strain>
    </source>
</reference>
<feature type="compositionally biased region" description="Polar residues" evidence="3">
    <location>
        <begin position="147"/>
        <end position="170"/>
    </location>
</feature>
<dbReference type="GO" id="GO:0005634">
    <property type="term" value="C:nucleus"/>
    <property type="evidence" value="ECO:0007669"/>
    <property type="project" value="TreeGrafter"/>
</dbReference>
<dbReference type="GO" id="GO:0003729">
    <property type="term" value="F:mRNA binding"/>
    <property type="evidence" value="ECO:0007669"/>
    <property type="project" value="TreeGrafter"/>
</dbReference>
<dbReference type="EMBL" id="LXTC01000007">
    <property type="protein sequence ID" value="OBA19392.1"/>
    <property type="molecule type" value="Genomic_DNA"/>
</dbReference>
<dbReference type="PANTHER" id="PTHR23003:SF3">
    <property type="entry name" value="FI21236P1-RELATED"/>
    <property type="match status" value="1"/>
</dbReference>
<dbReference type="AlphaFoldDB" id="A0A1A0H658"/>
<dbReference type="Gene3D" id="3.30.70.330">
    <property type="match status" value="2"/>
</dbReference>
<dbReference type="GeneID" id="30028270"/>
<evidence type="ECO:0000256" key="3">
    <source>
        <dbReference type="SAM" id="MobiDB-lite"/>
    </source>
</evidence>